<reference evidence="1" key="1">
    <citation type="submission" date="2022-06" db="EMBL/GenBank/DDBJ databases">
        <authorList>
            <person name="Berger JAMES D."/>
            <person name="Berger JAMES D."/>
        </authorList>
    </citation>
    <scope>NUCLEOTIDE SEQUENCE [LARGE SCALE GENOMIC DNA]</scope>
</reference>
<keyword evidence="1" id="KW-1185">Reference proteome</keyword>
<accession>A0AA85J515</accession>
<dbReference type="WBParaSite" id="TREG1_130670.1">
    <property type="protein sequence ID" value="TREG1_130670.1"/>
    <property type="gene ID" value="TREG1_130670"/>
</dbReference>
<evidence type="ECO:0000313" key="1">
    <source>
        <dbReference type="Proteomes" id="UP000050795"/>
    </source>
</evidence>
<name>A0AA85J515_TRIRE</name>
<sequence length="66" mass="7648">MQCKLTPHYTTQYNDQWSGFSCLRFEKIFSGYLAPTTVSLMRSSQDNFTEIKTDIDSQSFKGLLKL</sequence>
<reference evidence="2" key="2">
    <citation type="submission" date="2023-11" db="UniProtKB">
        <authorList>
            <consortium name="WormBaseParasite"/>
        </authorList>
    </citation>
    <scope>IDENTIFICATION</scope>
</reference>
<evidence type="ECO:0000313" key="2">
    <source>
        <dbReference type="WBParaSite" id="TREG1_130670.1"/>
    </source>
</evidence>
<proteinExistence type="predicted"/>
<dbReference type="Proteomes" id="UP000050795">
    <property type="component" value="Unassembled WGS sequence"/>
</dbReference>
<protein>
    <submittedName>
        <fullName evidence="2">Uncharacterized protein</fullName>
    </submittedName>
</protein>
<dbReference type="AlphaFoldDB" id="A0AA85J515"/>
<organism evidence="1 2">
    <name type="scientific">Trichobilharzia regenti</name>
    <name type="common">Nasal bird schistosome</name>
    <dbReference type="NCBI Taxonomy" id="157069"/>
    <lineage>
        <taxon>Eukaryota</taxon>
        <taxon>Metazoa</taxon>
        <taxon>Spiralia</taxon>
        <taxon>Lophotrochozoa</taxon>
        <taxon>Platyhelminthes</taxon>
        <taxon>Trematoda</taxon>
        <taxon>Digenea</taxon>
        <taxon>Strigeidida</taxon>
        <taxon>Schistosomatoidea</taxon>
        <taxon>Schistosomatidae</taxon>
        <taxon>Trichobilharzia</taxon>
    </lineage>
</organism>